<reference evidence="7 8" key="1">
    <citation type="journal article" date="2015" name="Nat. Commun.">
        <title>Outbred genome sequencing and CRISPR/Cas9 gene editing in butterflies.</title>
        <authorList>
            <person name="Li X."/>
            <person name="Fan D."/>
            <person name="Zhang W."/>
            <person name="Liu G."/>
            <person name="Zhang L."/>
            <person name="Zhao L."/>
            <person name="Fang X."/>
            <person name="Chen L."/>
            <person name="Dong Y."/>
            <person name="Chen Y."/>
            <person name="Ding Y."/>
            <person name="Zhao R."/>
            <person name="Feng M."/>
            <person name="Zhu Y."/>
            <person name="Feng Y."/>
            <person name="Jiang X."/>
            <person name="Zhu D."/>
            <person name="Xiang H."/>
            <person name="Feng X."/>
            <person name="Li S."/>
            <person name="Wang J."/>
            <person name="Zhang G."/>
            <person name="Kronforst M.R."/>
            <person name="Wang W."/>
        </authorList>
    </citation>
    <scope>NUCLEOTIDE SEQUENCE [LARGE SCALE GENOMIC DNA]</scope>
    <source>
        <strain evidence="7">Ya'a_city_454_Px</strain>
        <tissue evidence="7">Whole body</tissue>
    </source>
</reference>
<evidence type="ECO:0000313" key="8">
    <source>
        <dbReference type="Proteomes" id="UP000053268"/>
    </source>
</evidence>
<feature type="domain" description="NF-X1-type" evidence="6">
    <location>
        <begin position="306"/>
        <end position="323"/>
    </location>
</feature>
<feature type="domain" description="NF-X1-type" evidence="6">
    <location>
        <begin position="265"/>
        <end position="292"/>
    </location>
</feature>
<evidence type="ECO:0000313" key="7">
    <source>
        <dbReference type="EMBL" id="KPJ05653.1"/>
    </source>
</evidence>
<feature type="domain" description="NF-X1-type" evidence="6">
    <location>
        <begin position="359"/>
        <end position="376"/>
    </location>
</feature>
<proteinExistence type="predicted"/>
<accession>A0A0N1ICR2</accession>
<dbReference type="InterPro" id="IPR000967">
    <property type="entry name" value="Znf_NFX1"/>
</dbReference>
<feature type="region of interest" description="Disordered" evidence="5">
    <location>
        <begin position="97"/>
        <end position="147"/>
    </location>
</feature>
<dbReference type="GO" id="GO:0005634">
    <property type="term" value="C:nucleus"/>
    <property type="evidence" value="ECO:0007669"/>
    <property type="project" value="InterPro"/>
</dbReference>
<evidence type="ECO:0000259" key="6">
    <source>
        <dbReference type="SMART" id="SM00438"/>
    </source>
</evidence>
<dbReference type="GO" id="GO:0008270">
    <property type="term" value="F:zinc ion binding"/>
    <property type="evidence" value="ECO:0007669"/>
    <property type="project" value="UniProtKB-KW"/>
</dbReference>
<keyword evidence="3" id="KW-0863">Zinc-finger</keyword>
<sequence>MSRFLEIQLNSYIPVGPFGHRSNRKHPLDLFLFTTGGRVPNGGIIHGVDVRYAATYGNPHLRTTTSLGFPTVNTAKPASTPAPPPYSSVRNSVILPSGNSSHSITSPTSLASPQCATSPVTNSTMSTESAQPVVGATSTTPQSPSSHYILAPTTRALSNTTVTKKAKKIATSESPTGIICESGHVCTLACAESCAPCSVLVTRRLPCAHDMQLRCHLDITDPSVKCDTIITVVLKNCQHEAKKYCSLDEKFVVCPKPCIYRVEKCGHKCERTCHVDNDPHHEKYVCQKPCAKAKQGCTAGLDGDRGNHQCPKKCHEACDPCVVEVTKKRANCKHAELIACNKSVDDTKCKKKCARSLPCGHFCKKKCFETCGDCTQMDYSNTGSDSTLCSNAKLGSGIPLAGTVALSAVNQTNSYQGYRYSNDYTDPAYSECYKGNGFNNGYQTYVHYGHDYTPGSLRVQSPTLSGEKLTPNRSINGSLPRSVETTSTVQFNATNGSQNNSLQRSTKRQDSSNALNNLGVPTGEGKLWISPLTFNDRTRHASYNPMIYKNRIAGLDNVTFDYHFR</sequence>
<evidence type="ECO:0000256" key="4">
    <source>
        <dbReference type="ARBA" id="ARBA00022833"/>
    </source>
</evidence>
<dbReference type="STRING" id="66420.A0A0N1ICR2"/>
<keyword evidence="2" id="KW-0677">Repeat</keyword>
<feature type="compositionally biased region" description="Polar residues" evidence="5">
    <location>
        <begin position="471"/>
        <end position="504"/>
    </location>
</feature>
<feature type="compositionally biased region" description="Polar residues" evidence="5">
    <location>
        <begin position="97"/>
        <end position="146"/>
    </location>
</feature>
<organism evidence="7 8">
    <name type="scientific">Papilio xuthus</name>
    <name type="common">Asian swallowtail butterfly</name>
    <dbReference type="NCBI Taxonomy" id="66420"/>
    <lineage>
        <taxon>Eukaryota</taxon>
        <taxon>Metazoa</taxon>
        <taxon>Ecdysozoa</taxon>
        <taxon>Arthropoda</taxon>
        <taxon>Hexapoda</taxon>
        <taxon>Insecta</taxon>
        <taxon>Pterygota</taxon>
        <taxon>Neoptera</taxon>
        <taxon>Endopterygota</taxon>
        <taxon>Lepidoptera</taxon>
        <taxon>Glossata</taxon>
        <taxon>Ditrysia</taxon>
        <taxon>Papilionoidea</taxon>
        <taxon>Papilionidae</taxon>
        <taxon>Papilioninae</taxon>
        <taxon>Papilio</taxon>
    </lineage>
</organism>
<keyword evidence="4" id="KW-0862">Zinc</keyword>
<feature type="domain" description="NF-X1-type" evidence="6">
    <location>
        <begin position="180"/>
        <end position="199"/>
    </location>
</feature>
<keyword evidence="1" id="KW-0479">Metal-binding</keyword>
<gene>
    <name evidence="7" type="ORF">RR46_00594</name>
</gene>
<evidence type="ECO:0000256" key="2">
    <source>
        <dbReference type="ARBA" id="ARBA00022737"/>
    </source>
</evidence>
<keyword evidence="8" id="KW-1185">Reference proteome</keyword>
<protein>
    <submittedName>
        <fullName evidence="7">NFX1-type zinc finger-containing protein 1</fullName>
    </submittedName>
</protein>
<dbReference type="SMART" id="SM00438">
    <property type="entry name" value="ZnF_NFX"/>
    <property type="match status" value="4"/>
</dbReference>
<name>A0A0N1ICR2_PAPXU</name>
<evidence type="ECO:0000256" key="5">
    <source>
        <dbReference type="SAM" id="MobiDB-lite"/>
    </source>
</evidence>
<feature type="region of interest" description="Disordered" evidence="5">
    <location>
        <begin position="460"/>
        <end position="518"/>
    </location>
</feature>
<dbReference type="Proteomes" id="UP000053268">
    <property type="component" value="Unassembled WGS sequence"/>
</dbReference>
<dbReference type="AlphaFoldDB" id="A0A0N1ICR2"/>
<dbReference type="EMBL" id="KQ458628">
    <property type="protein sequence ID" value="KPJ05653.1"/>
    <property type="molecule type" value="Genomic_DNA"/>
</dbReference>
<evidence type="ECO:0000256" key="1">
    <source>
        <dbReference type="ARBA" id="ARBA00022723"/>
    </source>
</evidence>
<evidence type="ECO:0000256" key="3">
    <source>
        <dbReference type="ARBA" id="ARBA00022771"/>
    </source>
</evidence>